<dbReference type="EMBL" id="PDUD01000034">
    <property type="protein sequence ID" value="PHN03022.1"/>
    <property type="molecule type" value="Genomic_DNA"/>
</dbReference>
<protein>
    <recommendedName>
        <fullName evidence="1">DUF5723 domain-containing protein</fullName>
    </recommendedName>
</protein>
<dbReference type="InterPro" id="IPR043781">
    <property type="entry name" value="DUF5723"/>
</dbReference>
<dbReference type="AlphaFoldDB" id="A0A2D0N3A4"/>
<proteinExistence type="predicted"/>
<gene>
    <name evidence="2" type="ORF">CRP01_28470</name>
</gene>
<feature type="domain" description="DUF5723" evidence="1">
    <location>
        <begin position="17"/>
        <end position="375"/>
    </location>
</feature>
<dbReference type="Pfam" id="PF18990">
    <property type="entry name" value="DUF5723"/>
    <property type="match status" value="1"/>
</dbReference>
<reference evidence="2 3" key="1">
    <citation type="submission" date="2017-10" db="EMBL/GenBank/DDBJ databases">
        <title>The draft genome sequence of Lewinella nigricans NBRC 102662.</title>
        <authorList>
            <person name="Wang K."/>
        </authorList>
    </citation>
    <scope>NUCLEOTIDE SEQUENCE [LARGE SCALE GENOMIC DNA]</scope>
    <source>
        <strain evidence="2 3">NBRC 102662</strain>
    </source>
</reference>
<name>A0A2D0N3A4_FLAN2</name>
<dbReference type="Proteomes" id="UP000223913">
    <property type="component" value="Unassembled WGS sequence"/>
</dbReference>
<organism evidence="2 3">
    <name type="scientific">Flavilitoribacter nigricans (strain ATCC 23147 / DSM 23189 / NBRC 102662 / NCIMB 1420 / SS-2)</name>
    <name type="common">Lewinella nigricans</name>
    <dbReference type="NCBI Taxonomy" id="1122177"/>
    <lineage>
        <taxon>Bacteria</taxon>
        <taxon>Pseudomonadati</taxon>
        <taxon>Bacteroidota</taxon>
        <taxon>Saprospiria</taxon>
        <taxon>Saprospirales</taxon>
        <taxon>Lewinellaceae</taxon>
        <taxon>Flavilitoribacter</taxon>
    </lineage>
</organism>
<accession>A0A2D0N3A4</accession>
<sequence length="665" mass="74406">MTLGAMRNVPQLNTINPAYMPDSIKWYVGLPLLSGINAHYRNSSFTPGQLGLGSSDGLDLLGALPYTDTLNRAYGELYVEDLAFGINLGNNFLSLSVAERFFANANYPMQFIEWLGLEQDEADIPLGRTFDLSTLEFSAVHYREVALGFGSRLFDGKLTLAGRAKLLMGQAAVQSDNYNFRVWHRPEDDYNYELTGRLDIMASGFDRFAEGGQPFQPFGASNTGIAFDLGARLKLGKATFFASVSDLGKLNWNKKNSMTSLRDIAVSGEELFERATDNLSIDRNMGAPGFSTELVTKIYGGGQIEIGNSHAFTVLANPRLHLGSTELNGSVAYRLRTSKFLDVIASYNYFQERPNSIGVGATINLLPVQIYIATDKVESLIDRSGQKDFQLAAGVNFIFGQFKDEKIIAKNKMEEDGEEDMGGSHGFFNFGKKKEEVVTVDPDLNDRKKKEPEDKYFTFYGTVIDDESDEPVDAVYVDVYVIGPDERRELIHTSRYPGHTFNVPLFQSELQHEISVGGHGYKRQSLSFRANITRLEHEFRMSDGLWTVKDPEPYVDPGMPQLVSAQDVDPEIPEPAPVVQEPEMEFGGAEETTSQNLASTNEEYTFEIIQRTSLRSEPDSQARVMKRLAVGTNLELLEKTDKYWWKMKLGDQIGYVKQRLLVSVQ</sequence>
<comment type="caution">
    <text evidence="2">The sequence shown here is derived from an EMBL/GenBank/DDBJ whole genome shotgun (WGS) entry which is preliminary data.</text>
</comment>
<evidence type="ECO:0000313" key="3">
    <source>
        <dbReference type="Proteomes" id="UP000223913"/>
    </source>
</evidence>
<keyword evidence="3" id="KW-1185">Reference proteome</keyword>
<dbReference type="Gene3D" id="2.30.30.40">
    <property type="entry name" value="SH3 Domains"/>
    <property type="match status" value="1"/>
</dbReference>
<evidence type="ECO:0000259" key="1">
    <source>
        <dbReference type="Pfam" id="PF18990"/>
    </source>
</evidence>
<evidence type="ECO:0000313" key="2">
    <source>
        <dbReference type="EMBL" id="PHN03022.1"/>
    </source>
</evidence>